<evidence type="ECO:0000313" key="5">
    <source>
        <dbReference type="Proteomes" id="UP000217881"/>
    </source>
</evidence>
<proteinExistence type="predicted"/>
<name>A0A2A3YXF2_BREAU</name>
<evidence type="ECO:0000313" key="7">
    <source>
        <dbReference type="Proteomes" id="UP000218620"/>
    </source>
</evidence>
<evidence type="ECO:0000313" key="8">
    <source>
        <dbReference type="Proteomes" id="UP000282731"/>
    </source>
</evidence>
<protein>
    <submittedName>
        <fullName evidence="3">Uncharacterized protein</fullName>
    </submittedName>
</protein>
<dbReference type="AlphaFoldDB" id="A0A2A3YXF2"/>
<accession>A0A2A3YXF2</accession>
<dbReference type="EMBL" id="NRHA01000020">
    <property type="protein sequence ID" value="PCC52528.1"/>
    <property type="molecule type" value="Genomic_DNA"/>
</dbReference>
<sequence>MTPFYGVQRKANGDNSAIVLTLKFGRVGEAPEMRKDVMAQLRAPLLTPVLRVDKQLDEDRR</sequence>
<dbReference type="Proteomes" id="UP000218377">
    <property type="component" value="Unassembled WGS sequence"/>
</dbReference>
<dbReference type="EMBL" id="NRGQ01000005">
    <property type="protein sequence ID" value="PCC43967.1"/>
    <property type="molecule type" value="Genomic_DNA"/>
</dbReference>
<dbReference type="EMBL" id="CP025334">
    <property type="protein sequence ID" value="AZT95930.1"/>
    <property type="molecule type" value="Genomic_DNA"/>
</dbReference>
<evidence type="ECO:0000313" key="4">
    <source>
        <dbReference type="EMBL" id="PCC52528.1"/>
    </source>
</evidence>
<dbReference type="EMBL" id="NRGX01000001">
    <property type="protein sequence ID" value="PCC18565.1"/>
    <property type="molecule type" value="Genomic_DNA"/>
</dbReference>
<evidence type="ECO:0000313" key="3">
    <source>
        <dbReference type="EMBL" id="PCC43967.1"/>
    </source>
</evidence>
<reference evidence="5 6" key="1">
    <citation type="journal article" date="2017" name="Elife">
        <title>Extensive horizontal gene transfer in cheese-associated bacteria.</title>
        <authorList>
            <person name="Bonham K.S."/>
            <person name="Wolfe B.E."/>
            <person name="Dutton R.J."/>
        </authorList>
    </citation>
    <scope>NUCLEOTIDE SEQUENCE [LARGE SCALE GENOMIC DNA]</scope>
    <source>
        <strain evidence="4 5">738_8</strain>
        <strain evidence="3 7">962_8</strain>
        <strain evidence="2 6">JB5</strain>
    </source>
</reference>
<evidence type="ECO:0000313" key="1">
    <source>
        <dbReference type="EMBL" id="AZT95930.1"/>
    </source>
</evidence>
<organism evidence="3 7">
    <name type="scientific">Brevibacterium aurantiacum</name>
    <dbReference type="NCBI Taxonomy" id="273384"/>
    <lineage>
        <taxon>Bacteria</taxon>
        <taxon>Bacillati</taxon>
        <taxon>Actinomycetota</taxon>
        <taxon>Actinomycetes</taxon>
        <taxon>Micrococcales</taxon>
        <taxon>Brevibacteriaceae</taxon>
        <taxon>Brevibacterium</taxon>
    </lineage>
</organism>
<reference evidence="1 8" key="2">
    <citation type="submission" date="2017-12" db="EMBL/GenBank/DDBJ databases">
        <authorList>
            <person name="Levesque S."/>
        </authorList>
    </citation>
    <scope>NUCLEOTIDE SEQUENCE [LARGE SCALE GENOMIC DNA]</scope>
    <source>
        <strain evidence="1 8">SMQ-1420</strain>
    </source>
</reference>
<dbReference type="Proteomes" id="UP000217881">
    <property type="component" value="Unassembled WGS sequence"/>
</dbReference>
<gene>
    <name evidence="4" type="ORF">CIK59_15625</name>
    <name evidence="3" type="ORF">CIK65_05110</name>
    <name evidence="2" type="ORF">CIK79_09840</name>
    <name evidence="1" type="ORF">CXR27_02060</name>
</gene>
<evidence type="ECO:0000313" key="2">
    <source>
        <dbReference type="EMBL" id="PCC18565.1"/>
    </source>
</evidence>
<evidence type="ECO:0000313" key="6">
    <source>
        <dbReference type="Proteomes" id="UP000218377"/>
    </source>
</evidence>
<reference evidence="1 8" key="3">
    <citation type="submission" date="2019-01" db="EMBL/GenBank/DDBJ databases">
        <title>Comparative genomic analysis of Brevibacterium aurantiacum sheds light on its evolution and its adaptation to smear-ripened cheeses.</title>
        <authorList>
            <person name="Moineau S."/>
        </authorList>
    </citation>
    <scope>NUCLEOTIDE SEQUENCE [LARGE SCALE GENOMIC DNA]</scope>
    <source>
        <strain evidence="1 8">SMQ-1420</strain>
    </source>
</reference>
<dbReference type="Proteomes" id="UP000218620">
    <property type="component" value="Unassembled WGS sequence"/>
</dbReference>
<dbReference type="Proteomes" id="UP000282731">
    <property type="component" value="Chromosome"/>
</dbReference>